<accession>A0A9X0R3Y6</accession>
<organism evidence="1 2">
    <name type="scientific">Siccirubricoccus deserti</name>
    <dbReference type="NCBI Taxonomy" id="2013562"/>
    <lineage>
        <taxon>Bacteria</taxon>
        <taxon>Pseudomonadati</taxon>
        <taxon>Pseudomonadota</taxon>
        <taxon>Alphaproteobacteria</taxon>
        <taxon>Acetobacterales</taxon>
        <taxon>Roseomonadaceae</taxon>
        <taxon>Siccirubricoccus</taxon>
    </lineage>
</organism>
<reference evidence="1" key="1">
    <citation type="submission" date="2020-08" db="EMBL/GenBank/DDBJ databases">
        <authorList>
            <person name="Hu Y."/>
            <person name="Nguyen S.V."/>
            <person name="Li F."/>
            <person name="Fanning S."/>
        </authorList>
    </citation>
    <scope>NUCLEOTIDE SEQUENCE</scope>
    <source>
        <strain evidence="1">SYSU D8009</strain>
    </source>
</reference>
<sequence length="978" mass="109651">MLDFTLAAHEEQFLTLVEKALGGSAARRFRAALAKPGNLLVNRVLKPYLFRCAPGQDIDEAVYYPVAILKETPGRNHELAQALASGTAPYSIDAPEPWALMAFFANPLKACRPEIDELMGTEVWQRPSERVALGPFYVFTFEHDERSIEFFREQMSWLMSRKKASDSPMGRLFARLSEYADFAGLTVNYSGGKSLHIHATFNTLLAAEALDLYAIADLRPGFVAHWNLLRPIVREVLAVPNGVEPDPMLRFPESYRRLPNAYRLVEGSDHILGVPPGTWVRQVTVWEQWRERAAPGATALFFRPEPFHEVPVAPGDRSRPARDGARPAAVGDLTPEQVAFCEEKLRKHFGEWPKLERLTHERGKWVARFFNSPHDRNAASILREDHTNILLTGTGADHLHTRPLLFPLGHMIRFWVAQHERMRREEDEAATEETVVIPRPSASLAEHPLEVEFREAAHDPGSARTAVRAFFLGAVPAHQLLWVSGPEGAGKSSALFAEHNRIVERIERPGDPTLALYGFGDYETAQEKCDAFNEAQRGSGFVGVVLPSFSEAYARMCRELGQTAMSQAEAARRGHGSLWSAVKAAQPRIMEAFRAMHAAIWAKVGDARMVGFTVHQVLQGWDRQSPTRAMWSHSFWDGARDEAERRGRAVRETALGLAVHDEVRVESVVEMRPLAVLEWVRRLSDRHEAARGRAGIDRQHAAWEAFVAQEGKPVIGGEAINLSFDEFRRLAAVADGPWTQVTTRNSGEYVVEEEAEAGADGDRPDIYAARHGHPWCVQPRMWWQGGLAPHVVVLTTEALPTAVARRADPSWSFFELDAPSLPHCDVMVHAIRGVTARNLSRLCEEWRRRLGLPDAWVVSNRVADLPNSMTHARARGSNDLIGKSVIQTMAFMSPAEYERVQALNAWMGRSDACLLRHIDEFNQTAGRNLGFRGREGIQHHLLVNPRLFGLLMEGALGRSRYGLVLHLDRGQRYRMKVG</sequence>
<dbReference type="AlphaFoldDB" id="A0A9X0R3Y6"/>
<evidence type="ECO:0000313" key="1">
    <source>
        <dbReference type="EMBL" id="MBC4019186.1"/>
    </source>
</evidence>
<keyword evidence="2" id="KW-1185">Reference proteome</keyword>
<proteinExistence type="predicted"/>
<dbReference type="EMBL" id="JACOMF010000134">
    <property type="protein sequence ID" value="MBC4019186.1"/>
    <property type="molecule type" value="Genomic_DNA"/>
</dbReference>
<gene>
    <name evidence="1" type="ORF">H7965_28605</name>
</gene>
<comment type="caution">
    <text evidence="1">The sequence shown here is derived from an EMBL/GenBank/DDBJ whole genome shotgun (WGS) entry which is preliminary data.</text>
</comment>
<name>A0A9X0R3Y6_9PROT</name>
<protein>
    <submittedName>
        <fullName evidence="1">Uncharacterized protein</fullName>
    </submittedName>
</protein>
<evidence type="ECO:0000313" key="2">
    <source>
        <dbReference type="Proteomes" id="UP000600101"/>
    </source>
</evidence>
<dbReference type="RefSeq" id="WP_186773914.1">
    <property type="nucleotide sequence ID" value="NZ_JACOMF010000134.1"/>
</dbReference>
<dbReference type="Proteomes" id="UP000600101">
    <property type="component" value="Unassembled WGS sequence"/>
</dbReference>